<evidence type="ECO:0000313" key="1">
    <source>
        <dbReference type="EMBL" id="KAH3857019.1"/>
    </source>
</evidence>
<name>A0A9D4LFU6_DREPO</name>
<reference evidence="1" key="2">
    <citation type="submission" date="2020-11" db="EMBL/GenBank/DDBJ databases">
        <authorList>
            <person name="McCartney M.A."/>
            <person name="Auch B."/>
            <person name="Kono T."/>
            <person name="Mallez S."/>
            <person name="Becker A."/>
            <person name="Gohl D.M."/>
            <person name="Silverstein K.A.T."/>
            <person name="Koren S."/>
            <person name="Bechman K.B."/>
            <person name="Herman A."/>
            <person name="Abrahante J.E."/>
            <person name="Garbe J."/>
        </authorList>
    </citation>
    <scope>NUCLEOTIDE SEQUENCE</scope>
    <source>
        <strain evidence="1">Duluth1</strain>
        <tissue evidence="1">Whole animal</tissue>
    </source>
</reference>
<organism evidence="1 2">
    <name type="scientific">Dreissena polymorpha</name>
    <name type="common">Zebra mussel</name>
    <name type="synonym">Mytilus polymorpha</name>
    <dbReference type="NCBI Taxonomy" id="45954"/>
    <lineage>
        <taxon>Eukaryota</taxon>
        <taxon>Metazoa</taxon>
        <taxon>Spiralia</taxon>
        <taxon>Lophotrochozoa</taxon>
        <taxon>Mollusca</taxon>
        <taxon>Bivalvia</taxon>
        <taxon>Autobranchia</taxon>
        <taxon>Heteroconchia</taxon>
        <taxon>Euheterodonta</taxon>
        <taxon>Imparidentia</taxon>
        <taxon>Neoheterodontei</taxon>
        <taxon>Myida</taxon>
        <taxon>Dreissenoidea</taxon>
        <taxon>Dreissenidae</taxon>
        <taxon>Dreissena</taxon>
    </lineage>
</organism>
<dbReference type="Proteomes" id="UP000828390">
    <property type="component" value="Unassembled WGS sequence"/>
</dbReference>
<comment type="caution">
    <text evidence="1">The sequence shown here is derived from an EMBL/GenBank/DDBJ whole genome shotgun (WGS) entry which is preliminary data.</text>
</comment>
<keyword evidence="2" id="KW-1185">Reference proteome</keyword>
<dbReference type="AlphaFoldDB" id="A0A9D4LFU6"/>
<accession>A0A9D4LFU6</accession>
<dbReference type="EMBL" id="JAIWYP010000003">
    <property type="protein sequence ID" value="KAH3857019.1"/>
    <property type="molecule type" value="Genomic_DNA"/>
</dbReference>
<gene>
    <name evidence="1" type="ORF">DPMN_099616</name>
</gene>
<evidence type="ECO:0000313" key="2">
    <source>
        <dbReference type="Proteomes" id="UP000828390"/>
    </source>
</evidence>
<reference evidence="1" key="1">
    <citation type="journal article" date="2019" name="bioRxiv">
        <title>The Genome of the Zebra Mussel, Dreissena polymorpha: A Resource for Invasive Species Research.</title>
        <authorList>
            <person name="McCartney M.A."/>
            <person name="Auch B."/>
            <person name="Kono T."/>
            <person name="Mallez S."/>
            <person name="Zhang Y."/>
            <person name="Obille A."/>
            <person name="Becker A."/>
            <person name="Abrahante J.E."/>
            <person name="Garbe J."/>
            <person name="Badalamenti J.P."/>
            <person name="Herman A."/>
            <person name="Mangelson H."/>
            <person name="Liachko I."/>
            <person name="Sullivan S."/>
            <person name="Sone E.D."/>
            <person name="Koren S."/>
            <person name="Silverstein K.A.T."/>
            <person name="Beckman K.B."/>
            <person name="Gohl D.M."/>
        </authorList>
    </citation>
    <scope>NUCLEOTIDE SEQUENCE</scope>
    <source>
        <strain evidence="1">Duluth1</strain>
        <tissue evidence="1">Whole animal</tissue>
    </source>
</reference>
<proteinExistence type="predicted"/>
<protein>
    <submittedName>
        <fullName evidence="1">Uncharacterized protein</fullName>
    </submittedName>
</protein>
<sequence>MDYTCIKVHIGEVKGSVVITEGYVCVVVITDIHGCVVLITGIHVCVVYSWNNLRELVEAKRDEIEGAHGLQNFHIECNETIVS</sequence>